<sequence>MTIGFYKFNGGVDAQLQNCQFDTVLFIFVSKDDENPYLIGLMQEKGLQFIYDEIASPDPPVIKKRHDANSKEKLLHRHQIMMSTPKYSMVKLFSGIVHPRAKCNEIWSHLVATLTGRACLVNKRCPISFVDISEREKFLKAFYNEIVNYQVSRDDKRVSHSDVVDVNDSKEQFIGEHVGFSKEATTALMQLVEVQKDIFDNVDDDENIVVSNAMDPNEQVNEDFQIQEDLHEENNDEHNLGN</sequence>
<accession>A0ACC2ACP0</accession>
<reference evidence="2" key="1">
    <citation type="journal article" date="2024" name="Proc. Natl. Acad. Sci. U.S.A.">
        <title>Extraordinary preservation of gene collinearity over three hundred million years revealed in homosporous lycophytes.</title>
        <authorList>
            <person name="Li C."/>
            <person name="Wickell D."/>
            <person name="Kuo L.Y."/>
            <person name="Chen X."/>
            <person name="Nie B."/>
            <person name="Liao X."/>
            <person name="Peng D."/>
            <person name="Ji J."/>
            <person name="Jenkins J."/>
            <person name="Williams M."/>
            <person name="Shu S."/>
            <person name="Plott C."/>
            <person name="Barry K."/>
            <person name="Rajasekar S."/>
            <person name="Grimwood J."/>
            <person name="Han X."/>
            <person name="Sun S."/>
            <person name="Hou Z."/>
            <person name="He W."/>
            <person name="Dai G."/>
            <person name="Sun C."/>
            <person name="Schmutz J."/>
            <person name="Leebens-Mack J.H."/>
            <person name="Li F.W."/>
            <person name="Wang L."/>
        </authorList>
    </citation>
    <scope>NUCLEOTIDE SEQUENCE [LARGE SCALE GENOMIC DNA]</scope>
    <source>
        <strain evidence="2">cv. PW_Plant_1</strain>
    </source>
</reference>
<gene>
    <name evidence="1" type="ORF">O6H91_22G008700</name>
</gene>
<proteinExistence type="predicted"/>
<keyword evidence="2" id="KW-1185">Reference proteome</keyword>
<name>A0ACC2ACP0_DIPCM</name>
<evidence type="ECO:0000313" key="2">
    <source>
        <dbReference type="Proteomes" id="UP001162992"/>
    </source>
</evidence>
<dbReference type="Proteomes" id="UP001162992">
    <property type="component" value="Chromosome 22"/>
</dbReference>
<dbReference type="EMBL" id="CM055113">
    <property type="protein sequence ID" value="KAJ7515276.1"/>
    <property type="molecule type" value="Genomic_DNA"/>
</dbReference>
<organism evidence="1 2">
    <name type="scientific">Diphasiastrum complanatum</name>
    <name type="common">Issler's clubmoss</name>
    <name type="synonym">Lycopodium complanatum</name>
    <dbReference type="NCBI Taxonomy" id="34168"/>
    <lineage>
        <taxon>Eukaryota</taxon>
        <taxon>Viridiplantae</taxon>
        <taxon>Streptophyta</taxon>
        <taxon>Embryophyta</taxon>
        <taxon>Tracheophyta</taxon>
        <taxon>Lycopodiopsida</taxon>
        <taxon>Lycopodiales</taxon>
        <taxon>Lycopodiaceae</taxon>
        <taxon>Lycopodioideae</taxon>
        <taxon>Diphasiastrum</taxon>
    </lineage>
</organism>
<evidence type="ECO:0000313" key="1">
    <source>
        <dbReference type="EMBL" id="KAJ7515276.1"/>
    </source>
</evidence>
<comment type="caution">
    <text evidence="1">The sequence shown here is derived from an EMBL/GenBank/DDBJ whole genome shotgun (WGS) entry which is preliminary data.</text>
</comment>
<protein>
    <submittedName>
        <fullName evidence="1">Uncharacterized protein</fullName>
    </submittedName>
</protein>